<dbReference type="EMBL" id="JAGTXO010000009">
    <property type="protein sequence ID" value="KAG8465892.1"/>
    <property type="molecule type" value="Genomic_DNA"/>
</dbReference>
<gene>
    <name evidence="5" type="ORF">KFE25_005462</name>
</gene>
<feature type="compositionally biased region" description="Gly residues" evidence="3">
    <location>
        <begin position="349"/>
        <end position="361"/>
    </location>
</feature>
<dbReference type="InterPro" id="IPR002048">
    <property type="entry name" value="EF_hand_dom"/>
</dbReference>
<keyword evidence="1" id="KW-0677">Repeat</keyword>
<organism evidence="5 6">
    <name type="scientific">Diacronema lutheri</name>
    <name type="common">Unicellular marine alga</name>
    <name type="synonym">Monochrysis lutheri</name>
    <dbReference type="NCBI Taxonomy" id="2081491"/>
    <lineage>
        <taxon>Eukaryota</taxon>
        <taxon>Haptista</taxon>
        <taxon>Haptophyta</taxon>
        <taxon>Pavlovophyceae</taxon>
        <taxon>Pavlovales</taxon>
        <taxon>Pavlovaceae</taxon>
        <taxon>Diacronema</taxon>
    </lineage>
</organism>
<evidence type="ECO:0000313" key="5">
    <source>
        <dbReference type="EMBL" id="KAG8465892.1"/>
    </source>
</evidence>
<evidence type="ECO:0000256" key="3">
    <source>
        <dbReference type="SAM" id="MobiDB-lite"/>
    </source>
</evidence>
<protein>
    <recommendedName>
        <fullName evidence="4">EF-hand domain-containing protein</fullName>
    </recommendedName>
</protein>
<dbReference type="SUPFAM" id="SSF47473">
    <property type="entry name" value="EF-hand"/>
    <property type="match status" value="1"/>
</dbReference>
<dbReference type="Pfam" id="PF13499">
    <property type="entry name" value="EF-hand_7"/>
    <property type="match status" value="1"/>
</dbReference>
<keyword evidence="6" id="KW-1185">Reference proteome</keyword>
<reference evidence="5" key="1">
    <citation type="submission" date="2021-05" db="EMBL/GenBank/DDBJ databases">
        <title>The genome of the haptophyte Pavlova lutheri (Diacronema luteri, Pavlovales) - a model for lipid biosynthesis in eukaryotic algae.</title>
        <authorList>
            <person name="Hulatt C.J."/>
            <person name="Posewitz M.C."/>
        </authorList>
    </citation>
    <scope>NUCLEOTIDE SEQUENCE</scope>
    <source>
        <strain evidence="5">NIVA-4/92</strain>
    </source>
</reference>
<dbReference type="OrthoDB" id="26525at2759"/>
<dbReference type="GO" id="GO:0005509">
    <property type="term" value="F:calcium ion binding"/>
    <property type="evidence" value="ECO:0007669"/>
    <property type="project" value="InterPro"/>
</dbReference>
<evidence type="ECO:0000256" key="2">
    <source>
        <dbReference type="ARBA" id="ARBA00022837"/>
    </source>
</evidence>
<dbReference type="InterPro" id="IPR011992">
    <property type="entry name" value="EF-hand-dom_pair"/>
</dbReference>
<dbReference type="PROSITE" id="PS50222">
    <property type="entry name" value="EF_HAND_2"/>
    <property type="match status" value="3"/>
</dbReference>
<evidence type="ECO:0000313" key="6">
    <source>
        <dbReference type="Proteomes" id="UP000751190"/>
    </source>
</evidence>
<feature type="region of interest" description="Disordered" evidence="3">
    <location>
        <begin position="346"/>
        <end position="401"/>
    </location>
</feature>
<feature type="domain" description="EF-hand" evidence="4">
    <location>
        <begin position="155"/>
        <end position="190"/>
    </location>
</feature>
<dbReference type="FunFam" id="1.10.238.10:FF:000178">
    <property type="entry name" value="Calmodulin-2 A"/>
    <property type="match status" value="1"/>
</dbReference>
<dbReference type="InterPro" id="IPR050230">
    <property type="entry name" value="CALM/Myosin/TropC-like"/>
</dbReference>
<dbReference type="PROSITE" id="PS00018">
    <property type="entry name" value="EF_HAND_1"/>
    <property type="match status" value="3"/>
</dbReference>
<feature type="compositionally biased region" description="Polar residues" evidence="3">
    <location>
        <begin position="92"/>
        <end position="106"/>
    </location>
</feature>
<feature type="region of interest" description="Disordered" evidence="3">
    <location>
        <begin position="1"/>
        <end position="112"/>
    </location>
</feature>
<comment type="caution">
    <text evidence="5">The sequence shown here is derived from an EMBL/GenBank/DDBJ whole genome shotgun (WGS) entry which is preliminary data.</text>
</comment>
<dbReference type="PANTHER" id="PTHR23048">
    <property type="entry name" value="MYOSIN LIGHT CHAIN 1, 3"/>
    <property type="match status" value="1"/>
</dbReference>
<dbReference type="Proteomes" id="UP000751190">
    <property type="component" value="Unassembled WGS sequence"/>
</dbReference>
<dbReference type="InterPro" id="IPR018247">
    <property type="entry name" value="EF_Hand_1_Ca_BS"/>
</dbReference>
<accession>A0A8J6C8Y3</accession>
<evidence type="ECO:0000259" key="4">
    <source>
        <dbReference type="PROSITE" id="PS50222"/>
    </source>
</evidence>
<proteinExistence type="predicted"/>
<feature type="compositionally biased region" description="Polar residues" evidence="3">
    <location>
        <begin position="456"/>
        <end position="466"/>
    </location>
</feature>
<sequence length="466" mass="49170">MPEAEGRVARASSPVRTIALATPAGIATSPSRIRLPPSPTQPPNRATPASPCDAAVGSEPAGSGGQTRTSSHGSRNIRDFGKRVGVAGAFQRRSSVPGTAGRSTAPSAVRRAQRRPDTFLAGADNWAEAHNLIFQGDMDDSELPMSVPPGLISTDQLADIQMIWKKLDQDNSGTLSLQEIGRALKLLGYDGGDEDTAELVRLIDEDGSGVIEWEEFRTLLVTKVVEESNQVEVDLTFSMLDLNGDGDIDANEVKQLLMHAGEKLSEAEADDLVNLLSANSGKVTIDSFRTAMDRIFNARPSTLLAQAHTSRGTREARKPLHARLFPFSTSSSRTSVASVANDHDAAAAAGGGSGAKAGVGPFGRMRNSIDRSRSSPTAIQDARVRGRFHRSNSSPPPIFETSALTHPEAVRRASLQPSNVGARAALQSPPASASAQGVAVEPAPQPRRDVGEPAQQPASRSGFSVT</sequence>
<feature type="region of interest" description="Disordered" evidence="3">
    <location>
        <begin position="418"/>
        <end position="466"/>
    </location>
</feature>
<evidence type="ECO:0000256" key="1">
    <source>
        <dbReference type="ARBA" id="ARBA00022737"/>
    </source>
</evidence>
<dbReference type="GO" id="GO:0016460">
    <property type="term" value="C:myosin II complex"/>
    <property type="evidence" value="ECO:0007669"/>
    <property type="project" value="TreeGrafter"/>
</dbReference>
<dbReference type="PANTHER" id="PTHR23048:SF0">
    <property type="entry name" value="CALMODULIN LIKE 3"/>
    <property type="match status" value="1"/>
</dbReference>
<dbReference type="Pfam" id="PF13202">
    <property type="entry name" value="EF-hand_5"/>
    <property type="match status" value="1"/>
</dbReference>
<name>A0A8J6C8Y3_DIALT</name>
<dbReference type="Gene3D" id="1.10.238.10">
    <property type="entry name" value="EF-hand"/>
    <property type="match status" value="1"/>
</dbReference>
<feature type="domain" description="EF-hand" evidence="4">
    <location>
        <begin position="191"/>
        <end position="226"/>
    </location>
</feature>
<dbReference type="AlphaFoldDB" id="A0A8J6C8Y3"/>
<feature type="compositionally biased region" description="Low complexity" evidence="3">
    <location>
        <begin position="422"/>
        <end position="440"/>
    </location>
</feature>
<keyword evidence="2" id="KW-0106">Calcium</keyword>
<dbReference type="SMART" id="SM00054">
    <property type="entry name" value="EFh"/>
    <property type="match status" value="3"/>
</dbReference>
<feature type="domain" description="EF-hand" evidence="4">
    <location>
        <begin position="228"/>
        <end position="263"/>
    </location>
</feature>